<dbReference type="InterPro" id="IPR029063">
    <property type="entry name" value="SAM-dependent_MTases_sf"/>
</dbReference>
<dbReference type="Gene3D" id="3.40.50.150">
    <property type="entry name" value="Vaccinia Virus protein VP39"/>
    <property type="match status" value="1"/>
</dbReference>
<name>A0A839SX19_9PROT</name>
<evidence type="ECO:0000259" key="1">
    <source>
        <dbReference type="Pfam" id="PF13649"/>
    </source>
</evidence>
<accession>A0A839SX19</accession>
<dbReference type="SUPFAM" id="SSF53335">
    <property type="entry name" value="S-adenosyl-L-methionine-dependent methyltransferases"/>
    <property type="match status" value="1"/>
</dbReference>
<dbReference type="Proteomes" id="UP000581135">
    <property type="component" value="Unassembled WGS sequence"/>
</dbReference>
<dbReference type="EMBL" id="JACHXA010000004">
    <property type="protein sequence ID" value="MBB3065493.1"/>
    <property type="molecule type" value="Genomic_DNA"/>
</dbReference>
<keyword evidence="2" id="KW-0808">Transferase</keyword>
<dbReference type="GO" id="GO:0032259">
    <property type="term" value="P:methylation"/>
    <property type="evidence" value="ECO:0007669"/>
    <property type="project" value="UniProtKB-KW"/>
</dbReference>
<dbReference type="InterPro" id="IPR041698">
    <property type="entry name" value="Methyltransf_25"/>
</dbReference>
<feature type="domain" description="Methyltransferase" evidence="1">
    <location>
        <begin position="15"/>
        <end position="82"/>
    </location>
</feature>
<dbReference type="Pfam" id="PF13649">
    <property type="entry name" value="Methyltransf_25"/>
    <property type="match status" value="1"/>
</dbReference>
<gene>
    <name evidence="2" type="ORF">FHR98_001780</name>
</gene>
<evidence type="ECO:0000313" key="3">
    <source>
        <dbReference type="Proteomes" id="UP000581135"/>
    </source>
</evidence>
<organism evidence="2 3">
    <name type="scientific">Limibacillus halophilus</name>
    <dbReference type="NCBI Taxonomy" id="1579333"/>
    <lineage>
        <taxon>Bacteria</taxon>
        <taxon>Pseudomonadati</taxon>
        <taxon>Pseudomonadota</taxon>
        <taxon>Alphaproteobacteria</taxon>
        <taxon>Rhodospirillales</taxon>
        <taxon>Rhodovibrionaceae</taxon>
        <taxon>Limibacillus</taxon>
    </lineage>
</organism>
<keyword evidence="2" id="KW-0489">Methyltransferase</keyword>
<keyword evidence="3" id="KW-1185">Reference proteome</keyword>
<proteinExistence type="predicted"/>
<evidence type="ECO:0000313" key="2">
    <source>
        <dbReference type="EMBL" id="MBB3065493.1"/>
    </source>
</evidence>
<dbReference type="AlphaFoldDB" id="A0A839SX19"/>
<sequence>MRRIIDEQGFAKSAIIEFGCGTGSVTRSFDGHEVIGLDLDERLLAKARRNCPFARFETADVCADGFELPKFTSQRAYLVSCIPVVNLGERRVVFERNLQRLFEDSRVSGFLQFTYLPKRPLNLQGKVQRRNLVLRNLPPAFIYCWEPSQGTPGEALTAEAS</sequence>
<protein>
    <submittedName>
        <fullName evidence="2">Phospholipid N-methyltransferase</fullName>
    </submittedName>
</protein>
<dbReference type="CDD" id="cd02440">
    <property type="entry name" value="AdoMet_MTases"/>
    <property type="match status" value="1"/>
</dbReference>
<comment type="caution">
    <text evidence="2">The sequence shown here is derived from an EMBL/GenBank/DDBJ whole genome shotgun (WGS) entry which is preliminary data.</text>
</comment>
<reference evidence="2 3" key="1">
    <citation type="submission" date="2020-08" db="EMBL/GenBank/DDBJ databases">
        <title>Genomic Encyclopedia of Type Strains, Phase III (KMG-III): the genomes of soil and plant-associated and newly described type strains.</title>
        <authorList>
            <person name="Whitman W."/>
        </authorList>
    </citation>
    <scope>NUCLEOTIDE SEQUENCE [LARGE SCALE GENOMIC DNA]</scope>
    <source>
        <strain evidence="2 3">CECT 8803</strain>
    </source>
</reference>
<dbReference type="GO" id="GO:0008168">
    <property type="term" value="F:methyltransferase activity"/>
    <property type="evidence" value="ECO:0007669"/>
    <property type="project" value="UniProtKB-KW"/>
</dbReference>
<dbReference type="RefSeq" id="WP_183416316.1">
    <property type="nucleotide sequence ID" value="NZ_JACHXA010000004.1"/>
</dbReference>